<dbReference type="GO" id="GO:0019878">
    <property type="term" value="P:lysine biosynthetic process via aminoadipic acid"/>
    <property type="evidence" value="ECO:0007669"/>
    <property type="project" value="TreeGrafter"/>
</dbReference>
<dbReference type="InterPro" id="IPR050559">
    <property type="entry name" value="P-Pant_transferase_sf"/>
</dbReference>
<dbReference type="AlphaFoldDB" id="A0A5C8FUB9"/>
<dbReference type="GO" id="GO:0008897">
    <property type="term" value="F:holo-[acyl-carrier-protein] synthase activity"/>
    <property type="evidence" value="ECO:0007669"/>
    <property type="project" value="InterPro"/>
</dbReference>
<name>A0A5C8FUB9_9SPIR</name>
<dbReference type="SUPFAM" id="SSF56214">
    <property type="entry name" value="4'-phosphopantetheinyl transferase"/>
    <property type="match status" value="2"/>
</dbReference>
<evidence type="ECO:0000313" key="5">
    <source>
        <dbReference type="Proteomes" id="UP000322307"/>
    </source>
</evidence>
<dbReference type="PANTHER" id="PTHR12215">
    <property type="entry name" value="PHOSPHOPANTETHEINE TRANSFERASE"/>
    <property type="match status" value="1"/>
</dbReference>
<reference evidence="4 5" key="1">
    <citation type="journal article" date="1992" name="Lakartidningen">
        <title>[Penicillin V and not amoxicillin is the first choice preparation in acute otitis].</title>
        <authorList>
            <person name="Kamme C."/>
            <person name="Lundgren K."/>
            <person name="Prellner K."/>
        </authorList>
    </citation>
    <scope>NUCLEOTIDE SEQUENCE [LARGE SCALE GENOMIC DNA]</scope>
    <source>
        <strain evidence="4 5">PC3939II</strain>
    </source>
</reference>
<evidence type="ECO:0000259" key="3">
    <source>
        <dbReference type="Pfam" id="PF01648"/>
    </source>
</evidence>
<gene>
    <name evidence="4" type="ORF">EPJ84_01770</name>
</gene>
<dbReference type="PANTHER" id="PTHR12215:SF10">
    <property type="entry name" value="L-AMINOADIPATE-SEMIALDEHYDE DEHYDROGENASE-PHOSPHOPANTETHEINYL TRANSFERASE"/>
    <property type="match status" value="1"/>
</dbReference>
<comment type="caution">
    <text evidence="4">The sequence shown here is derived from an EMBL/GenBank/DDBJ whole genome shotgun (WGS) entry which is preliminary data.</text>
</comment>
<sequence length="228" mass="26734">MEKTKIKDKIQTIYLKYTFCDNLNNSNENKNSENKNSTIENISKDMALKYYSKPKNLIIERCKNGKPYFLNETGENDIFFNGTHSKDLIAVAMSDKLIGVDGEFIKKRNFFDIAKEYFSFNEYKLLKSSSKLEIDFYTLWTLKESYIKTFGKKIFDIKDSIEIDLEERAIYNSDDLFFATFFLDNSYLISVSCDIKNAEAYKDIVIKMNGFNLDLIFAYPKFPQIELI</sequence>
<keyword evidence="2 4" id="KW-0808">Transferase</keyword>
<organism evidence="4 5">
    <name type="scientific">Brachyspira aalborgi</name>
    <dbReference type="NCBI Taxonomy" id="29522"/>
    <lineage>
        <taxon>Bacteria</taxon>
        <taxon>Pseudomonadati</taxon>
        <taxon>Spirochaetota</taxon>
        <taxon>Spirochaetia</taxon>
        <taxon>Brachyspirales</taxon>
        <taxon>Brachyspiraceae</taxon>
        <taxon>Brachyspira</taxon>
    </lineage>
</organism>
<dbReference type="RefSeq" id="WP_147717410.1">
    <property type="nucleotide sequence ID" value="NZ_SAYE01000003.1"/>
</dbReference>
<dbReference type="Pfam" id="PF01648">
    <property type="entry name" value="ACPS"/>
    <property type="match status" value="1"/>
</dbReference>
<evidence type="ECO:0000256" key="2">
    <source>
        <dbReference type="ARBA" id="ARBA00022679"/>
    </source>
</evidence>
<dbReference type="InterPro" id="IPR008278">
    <property type="entry name" value="4-PPantetheinyl_Trfase_dom"/>
</dbReference>
<proteinExistence type="inferred from homology"/>
<feature type="domain" description="4'-phosphopantetheinyl transferase" evidence="3">
    <location>
        <begin position="98"/>
        <end position="169"/>
    </location>
</feature>
<dbReference type="GO" id="GO:0005829">
    <property type="term" value="C:cytosol"/>
    <property type="evidence" value="ECO:0007669"/>
    <property type="project" value="TreeGrafter"/>
</dbReference>
<dbReference type="EMBL" id="SAYE01000003">
    <property type="protein sequence ID" value="TXJ53085.1"/>
    <property type="molecule type" value="Genomic_DNA"/>
</dbReference>
<dbReference type="InterPro" id="IPR037143">
    <property type="entry name" value="4-PPantetheinyl_Trfase_dom_sf"/>
</dbReference>
<dbReference type="Proteomes" id="UP000322307">
    <property type="component" value="Unassembled WGS sequence"/>
</dbReference>
<comment type="similarity">
    <text evidence="1">Belongs to the P-Pant transferase superfamily. Gsp/Sfp/HetI/AcpT family.</text>
</comment>
<dbReference type="GO" id="GO:0000287">
    <property type="term" value="F:magnesium ion binding"/>
    <property type="evidence" value="ECO:0007669"/>
    <property type="project" value="InterPro"/>
</dbReference>
<evidence type="ECO:0000313" key="4">
    <source>
        <dbReference type="EMBL" id="TXJ53085.1"/>
    </source>
</evidence>
<dbReference type="Gene3D" id="3.90.470.20">
    <property type="entry name" value="4'-phosphopantetheinyl transferase domain"/>
    <property type="match status" value="2"/>
</dbReference>
<evidence type="ECO:0000256" key="1">
    <source>
        <dbReference type="ARBA" id="ARBA00010990"/>
    </source>
</evidence>
<protein>
    <submittedName>
        <fullName evidence="4">4'-phosphopantetheinyl transferase superfamily protein</fullName>
    </submittedName>
</protein>
<accession>A0A5C8FUB9</accession>